<evidence type="ECO:0000256" key="2">
    <source>
        <dbReference type="ARBA" id="ARBA00022448"/>
    </source>
</evidence>
<evidence type="ECO:0000313" key="9">
    <source>
        <dbReference type="EMBL" id="RTE82760.1"/>
    </source>
</evidence>
<evidence type="ECO:0000256" key="6">
    <source>
        <dbReference type="ARBA" id="ARBA00023180"/>
    </source>
</evidence>
<feature type="compositionally biased region" description="Low complexity" evidence="7">
    <location>
        <begin position="1"/>
        <end position="13"/>
    </location>
</feature>
<evidence type="ECO:0008006" key="11">
    <source>
        <dbReference type="Google" id="ProtNLM"/>
    </source>
</evidence>
<evidence type="ECO:0000256" key="7">
    <source>
        <dbReference type="SAM" id="MobiDB-lite"/>
    </source>
</evidence>
<dbReference type="PANTHER" id="PTHR43791">
    <property type="entry name" value="PERMEASE-RELATED"/>
    <property type="match status" value="1"/>
</dbReference>
<evidence type="ECO:0000256" key="5">
    <source>
        <dbReference type="ARBA" id="ARBA00023136"/>
    </source>
</evidence>
<gene>
    <name evidence="9" type="ORF">BHE90_002659</name>
</gene>
<evidence type="ECO:0000256" key="3">
    <source>
        <dbReference type="ARBA" id="ARBA00022692"/>
    </source>
</evidence>
<dbReference type="InterPro" id="IPR011701">
    <property type="entry name" value="MFS"/>
</dbReference>
<comment type="subcellular location">
    <subcellularLocation>
        <location evidence="1">Membrane</location>
        <topology evidence="1">Multi-pass membrane protein</topology>
    </subcellularLocation>
</comment>
<sequence length="613" mass="70188">MSSSFRLPRSSSRATYRHLEHQDPDATGAVIWTSGREDEIPLLSGDSKTPPVSTKDLDLLEPLSTVTEKRYWWQRADEPDGDAIATQKSVFDDPELAKRYQPRPDWENIHRFDPSARWTWNEERKLVRKIDIRIMVFSCVMFMALQLDRANLTQALSDNFLPDLGLTTDDYNLGNTVFKLSFLCAELPSQVLSKWVGPDRWVPMQICVWSVVSASQFWLTGKTSFLVSRALLAICEGGFIPDVILYLSYFYKSHELSLRLAFFWAAMSLSDIMAGFLAAGLLQLRGLHGFEGWRYLFLIEGALTFVVGLLAVGLMPPSPTQTANWFRGEQGWFDEREEVIMVNRVIRDDPSKGDMHNRQPITLSLLAQSLLDYDLWPLYALGLVWGQPVTPPHQYLTLILRELGFSTLVTNLLTVPTTFLTMCSIMGITYLSDLLDERALVAMISQIWALPFLIFLYVVDVTQINRWAAWVMLTLLLAYPSPHAIQVGWNSRNSNAVRLRTVSAAMYNMCVQTAGIMASNIYRADDKPRYRRGNRTLIVLACVNICLYLLVKVYYVWRNKTREKRWNAMSEEQRQHYLDTTTDEGNKRLDIVHVPHNGHVQDQGALLEERNII</sequence>
<dbReference type="Gene3D" id="1.20.1250.20">
    <property type="entry name" value="MFS general substrate transporter like domains"/>
    <property type="match status" value="1"/>
</dbReference>
<feature type="transmembrane region" description="Helical" evidence="8">
    <location>
        <begin position="464"/>
        <end position="481"/>
    </location>
</feature>
<feature type="transmembrane region" description="Helical" evidence="8">
    <location>
        <begin position="295"/>
        <end position="315"/>
    </location>
</feature>
<evidence type="ECO:0000313" key="10">
    <source>
        <dbReference type="Proteomes" id="UP000287124"/>
    </source>
</evidence>
<dbReference type="InterPro" id="IPR036259">
    <property type="entry name" value="MFS_trans_sf"/>
</dbReference>
<keyword evidence="4 8" id="KW-1133">Transmembrane helix</keyword>
<name>A0A430M460_9HYPO</name>
<keyword evidence="10" id="KW-1185">Reference proteome</keyword>
<feature type="transmembrane region" description="Helical" evidence="8">
    <location>
        <begin position="439"/>
        <end position="458"/>
    </location>
</feature>
<dbReference type="GO" id="GO:0022857">
    <property type="term" value="F:transmembrane transporter activity"/>
    <property type="evidence" value="ECO:0007669"/>
    <property type="project" value="InterPro"/>
</dbReference>
<dbReference type="EMBL" id="MIKF01000023">
    <property type="protein sequence ID" value="RTE82760.1"/>
    <property type="molecule type" value="Genomic_DNA"/>
</dbReference>
<protein>
    <recommendedName>
        <fullName evidence="11">Major facilitator superfamily (MFS) profile domain-containing protein</fullName>
    </recommendedName>
</protein>
<dbReference type="SUPFAM" id="SSF103473">
    <property type="entry name" value="MFS general substrate transporter"/>
    <property type="match status" value="1"/>
</dbReference>
<feature type="non-terminal residue" evidence="9">
    <location>
        <position position="613"/>
    </location>
</feature>
<feature type="transmembrane region" description="Helical" evidence="8">
    <location>
        <begin position="261"/>
        <end position="283"/>
    </location>
</feature>
<keyword evidence="5 8" id="KW-0472">Membrane</keyword>
<proteinExistence type="predicted"/>
<dbReference type="AlphaFoldDB" id="A0A430M460"/>
<feature type="transmembrane region" description="Helical" evidence="8">
    <location>
        <begin position="231"/>
        <end position="249"/>
    </location>
</feature>
<organism evidence="9 10">
    <name type="scientific">Fusarium euwallaceae</name>
    <dbReference type="NCBI Taxonomy" id="1147111"/>
    <lineage>
        <taxon>Eukaryota</taxon>
        <taxon>Fungi</taxon>
        <taxon>Dikarya</taxon>
        <taxon>Ascomycota</taxon>
        <taxon>Pezizomycotina</taxon>
        <taxon>Sordariomycetes</taxon>
        <taxon>Hypocreomycetidae</taxon>
        <taxon>Hypocreales</taxon>
        <taxon>Nectriaceae</taxon>
        <taxon>Fusarium</taxon>
        <taxon>Fusarium solani species complex</taxon>
    </lineage>
</organism>
<accession>A0A430M460</accession>
<keyword evidence="2" id="KW-0813">Transport</keyword>
<keyword evidence="3 8" id="KW-0812">Transmembrane</keyword>
<dbReference type="Pfam" id="PF07690">
    <property type="entry name" value="MFS_1"/>
    <property type="match status" value="1"/>
</dbReference>
<feature type="transmembrane region" description="Helical" evidence="8">
    <location>
        <begin position="408"/>
        <end position="432"/>
    </location>
</feature>
<feature type="transmembrane region" description="Helical" evidence="8">
    <location>
        <begin position="537"/>
        <end position="557"/>
    </location>
</feature>
<dbReference type="FunFam" id="1.20.1250.20:FF:000106">
    <property type="entry name" value="MFS transporter, putative"/>
    <property type="match status" value="1"/>
</dbReference>
<keyword evidence="6" id="KW-0325">Glycoprotein</keyword>
<dbReference type="PANTHER" id="PTHR43791:SF65">
    <property type="entry name" value="MAJOR FACILITATOR SUPERFAMILY (MFS) PROFILE DOMAIN-CONTAINING PROTEIN-RELATED"/>
    <property type="match status" value="1"/>
</dbReference>
<dbReference type="Proteomes" id="UP000287124">
    <property type="component" value="Unassembled WGS sequence"/>
</dbReference>
<feature type="region of interest" description="Disordered" evidence="7">
    <location>
        <begin position="1"/>
        <end position="30"/>
    </location>
</feature>
<evidence type="ECO:0000256" key="4">
    <source>
        <dbReference type="ARBA" id="ARBA00022989"/>
    </source>
</evidence>
<evidence type="ECO:0000256" key="8">
    <source>
        <dbReference type="SAM" id="Phobius"/>
    </source>
</evidence>
<dbReference type="GO" id="GO:0016020">
    <property type="term" value="C:membrane"/>
    <property type="evidence" value="ECO:0007669"/>
    <property type="project" value="UniProtKB-SubCell"/>
</dbReference>
<reference evidence="9 10" key="1">
    <citation type="submission" date="2017-06" db="EMBL/GenBank/DDBJ databases">
        <title>Comparative genomic analysis of Ambrosia Fusariam Clade fungi.</title>
        <authorList>
            <person name="Stajich J.E."/>
            <person name="Carrillo J."/>
            <person name="Kijimoto T."/>
            <person name="Eskalen A."/>
            <person name="O'Donnell K."/>
            <person name="Kasson M."/>
        </authorList>
    </citation>
    <scope>NUCLEOTIDE SEQUENCE [LARGE SCALE GENOMIC DNA]</scope>
    <source>
        <strain evidence="9 10">UCR1854</strain>
    </source>
</reference>
<comment type="caution">
    <text evidence="9">The sequence shown here is derived from an EMBL/GenBank/DDBJ whole genome shotgun (WGS) entry which is preliminary data.</text>
</comment>
<evidence type="ECO:0000256" key="1">
    <source>
        <dbReference type="ARBA" id="ARBA00004141"/>
    </source>
</evidence>